<evidence type="ECO:0000256" key="1">
    <source>
        <dbReference type="SAM" id="MobiDB-lite"/>
    </source>
</evidence>
<proteinExistence type="predicted"/>
<name>A0A6J7UUQ8_9ZZZZ</name>
<feature type="region of interest" description="Disordered" evidence="1">
    <location>
        <begin position="1"/>
        <end position="27"/>
    </location>
</feature>
<reference evidence="2" key="1">
    <citation type="submission" date="2020-05" db="EMBL/GenBank/DDBJ databases">
        <authorList>
            <person name="Chiriac C."/>
            <person name="Salcher M."/>
            <person name="Ghai R."/>
            <person name="Kavagutti S V."/>
        </authorList>
    </citation>
    <scope>NUCLEOTIDE SEQUENCE</scope>
</reference>
<accession>A0A6J7UUQ8</accession>
<evidence type="ECO:0000313" key="2">
    <source>
        <dbReference type="EMBL" id="CAB5068822.1"/>
    </source>
</evidence>
<dbReference type="EMBL" id="CAFBQW010000232">
    <property type="protein sequence ID" value="CAB5068822.1"/>
    <property type="molecule type" value="Genomic_DNA"/>
</dbReference>
<dbReference type="AlphaFoldDB" id="A0A6J7UUQ8"/>
<organism evidence="2">
    <name type="scientific">freshwater metagenome</name>
    <dbReference type="NCBI Taxonomy" id="449393"/>
    <lineage>
        <taxon>unclassified sequences</taxon>
        <taxon>metagenomes</taxon>
        <taxon>ecological metagenomes</taxon>
    </lineage>
</organism>
<protein>
    <submittedName>
        <fullName evidence="2">Unannotated protein</fullName>
    </submittedName>
</protein>
<sequence>MALGDQETTDITAPLDAAGNGGVARTHGTHDLRTVQAEPFVEPKNPAVLHRELAAFLLDSPAVTEEATAARAVRWACERLASEYSPRELALAVTAVAAQAQPPDTESVAALLVAATACLGLADRQENSIRECAATDAESAKIAVALLVSFAATSFCSGHATQVVLPNHHDHPASALADFWQATSDAASTQAARSWLRLAEMDASEAHNAIVSAASTRFYVNEQLLIMTASVAALGLDTAIHQQLSCGLAQQIALQAIGEEFAFDQRMQAQLLADQAQSRSLETAGRFEPSTHARLTALGTGIAQTPAEQLAPLLLASLEDGLDPADLVDTFALLRAAAYAVTRIDAVSVHEGANPQVQSALTACIAADALQLCMTSTQSLSLRYELALAAPLSPSASSLSSVGELWVPPFDSSGLADTLLAIADADPDSAAEAATAIPPQDNESTNQAWLAIRRAVAADSSLQMQPLAQVAALERGFRNTDHPARIWFLAAAARTAAQSRSHAEPLAALAEDILS</sequence>
<gene>
    <name evidence="2" type="ORF">UFOPK4354_01663</name>
</gene>